<evidence type="ECO:0000256" key="16">
    <source>
        <dbReference type="PIRSR" id="PIRSR000386-1"/>
    </source>
</evidence>
<evidence type="ECO:0000256" key="14">
    <source>
        <dbReference type="ARBA" id="ARBA00047783"/>
    </source>
</evidence>
<evidence type="ECO:0000256" key="12">
    <source>
        <dbReference type="ARBA" id="ARBA00029736"/>
    </source>
</evidence>
<evidence type="ECO:0000256" key="2">
    <source>
        <dbReference type="ARBA" id="ARBA00004496"/>
    </source>
</evidence>
<dbReference type="AlphaFoldDB" id="A0A2W5FQA5"/>
<dbReference type="InterPro" id="IPR029028">
    <property type="entry name" value="Alpha/beta_knot_MTases"/>
</dbReference>
<feature type="region of interest" description="Disordered" evidence="18">
    <location>
        <begin position="180"/>
        <end position="203"/>
    </location>
</feature>
<dbReference type="InterPro" id="IPR002649">
    <property type="entry name" value="tRNA_m1G_MeTrfase_TrmD"/>
</dbReference>
<keyword evidence="8 15" id="KW-0489">Methyltransferase</keyword>
<comment type="function">
    <text evidence="1 15 17">Specifically methylates guanosine-37 in various tRNAs.</text>
</comment>
<keyword evidence="7 15" id="KW-0963">Cytoplasm</keyword>
<comment type="subcellular location">
    <subcellularLocation>
        <location evidence="2 15 17">Cytoplasm</location>
    </subcellularLocation>
</comment>
<dbReference type="EMBL" id="QFOT01000006">
    <property type="protein sequence ID" value="PZP57153.1"/>
    <property type="molecule type" value="Genomic_DNA"/>
</dbReference>
<keyword evidence="9 15" id="KW-0808">Transferase</keyword>
<evidence type="ECO:0000256" key="4">
    <source>
        <dbReference type="ARBA" id="ARBA00011738"/>
    </source>
</evidence>
<evidence type="ECO:0000256" key="9">
    <source>
        <dbReference type="ARBA" id="ARBA00022679"/>
    </source>
</evidence>
<proteinExistence type="inferred from homology"/>
<comment type="subunit">
    <text evidence="4 15 17">Homodimer.</text>
</comment>
<comment type="catalytic activity">
    <reaction evidence="14 15 17">
        <text>guanosine(37) in tRNA + S-adenosyl-L-methionine = N(1)-methylguanosine(37) in tRNA + S-adenosyl-L-homocysteine + H(+)</text>
        <dbReference type="Rhea" id="RHEA:36899"/>
        <dbReference type="Rhea" id="RHEA-COMP:10145"/>
        <dbReference type="Rhea" id="RHEA-COMP:10147"/>
        <dbReference type="ChEBI" id="CHEBI:15378"/>
        <dbReference type="ChEBI" id="CHEBI:57856"/>
        <dbReference type="ChEBI" id="CHEBI:59789"/>
        <dbReference type="ChEBI" id="CHEBI:73542"/>
        <dbReference type="ChEBI" id="CHEBI:74269"/>
        <dbReference type="EC" id="2.1.1.228"/>
    </reaction>
</comment>
<evidence type="ECO:0000256" key="13">
    <source>
        <dbReference type="ARBA" id="ARBA00033392"/>
    </source>
</evidence>
<dbReference type="CDD" id="cd18080">
    <property type="entry name" value="TrmD-like"/>
    <property type="match status" value="1"/>
</dbReference>
<feature type="domain" description="tRNA methyltransferase TRMD/TRM10-type" evidence="19">
    <location>
        <begin position="4"/>
        <end position="228"/>
    </location>
</feature>
<feature type="binding site" evidence="15 16">
    <location>
        <begin position="131"/>
        <end position="136"/>
    </location>
    <ligand>
        <name>S-adenosyl-L-methionine</name>
        <dbReference type="ChEBI" id="CHEBI:59789"/>
    </ligand>
</feature>
<dbReference type="InterPro" id="IPR023148">
    <property type="entry name" value="tRNA_m1G_MeTrfase_C_sf"/>
</dbReference>
<sequence length="234" mass="26012">MTWKINILTLFPDMFPGFLGVSVTGRAHKENIWDYQAINIRDFAHDKHKTVDDVPFGGGAGMVMKPDIVEAAILSIPDPGRKIYMSPRGVPLTQSLAQEFSKEENLTILCGRYEGIDQRVLDAYGFEEISIGDYVLTGGEQAAMILMDSVIRLLPGAVGNAETPGDESFSEGLLEYPHYTRPASWTDSSGETRDVPAVLTSGHHGNVDKWRKLQAEELTRAKRPDLWSKYTKKP</sequence>
<comment type="caution">
    <text evidence="20">The sequence shown here is derived from an EMBL/GenBank/DDBJ whole genome shotgun (WGS) entry which is preliminary data.</text>
</comment>
<protein>
    <recommendedName>
        <fullName evidence="6 15">tRNA (guanine-N(1)-)-methyltransferase</fullName>
        <ecNumber evidence="5 15">2.1.1.228</ecNumber>
    </recommendedName>
    <alternativeName>
        <fullName evidence="12 15">M1G-methyltransferase</fullName>
    </alternativeName>
    <alternativeName>
        <fullName evidence="13 15">tRNA [GM37] methyltransferase</fullName>
    </alternativeName>
</protein>
<evidence type="ECO:0000256" key="18">
    <source>
        <dbReference type="SAM" id="MobiDB-lite"/>
    </source>
</evidence>
<dbReference type="GO" id="GO:0005829">
    <property type="term" value="C:cytosol"/>
    <property type="evidence" value="ECO:0007669"/>
    <property type="project" value="TreeGrafter"/>
</dbReference>
<dbReference type="InterPro" id="IPR029026">
    <property type="entry name" value="tRNA_m1G_MTases_N"/>
</dbReference>
<dbReference type="GO" id="GO:0052906">
    <property type="term" value="F:tRNA (guanine(37)-N1)-methyltransferase activity"/>
    <property type="evidence" value="ECO:0007669"/>
    <property type="project" value="UniProtKB-UniRule"/>
</dbReference>
<name>A0A2W5FQA5_9BACT</name>
<dbReference type="PIRSF" id="PIRSF000386">
    <property type="entry name" value="tRNA_mtase"/>
    <property type="match status" value="1"/>
</dbReference>
<gene>
    <name evidence="15" type="primary">trmD</name>
    <name evidence="20" type="ORF">DI586_01210</name>
</gene>
<dbReference type="SUPFAM" id="SSF75217">
    <property type="entry name" value="alpha/beta knot"/>
    <property type="match status" value="1"/>
</dbReference>
<feature type="binding site" evidence="15 16">
    <location>
        <position position="111"/>
    </location>
    <ligand>
        <name>S-adenosyl-L-methionine</name>
        <dbReference type="ChEBI" id="CHEBI:59789"/>
    </ligand>
</feature>
<evidence type="ECO:0000256" key="1">
    <source>
        <dbReference type="ARBA" id="ARBA00002634"/>
    </source>
</evidence>
<dbReference type="Gene3D" id="1.10.1270.20">
    <property type="entry name" value="tRNA(m1g37)methyltransferase, domain 2"/>
    <property type="match status" value="1"/>
</dbReference>
<evidence type="ECO:0000313" key="20">
    <source>
        <dbReference type="EMBL" id="PZP57153.1"/>
    </source>
</evidence>
<evidence type="ECO:0000256" key="5">
    <source>
        <dbReference type="ARBA" id="ARBA00012807"/>
    </source>
</evidence>
<evidence type="ECO:0000256" key="11">
    <source>
        <dbReference type="ARBA" id="ARBA00022694"/>
    </source>
</evidence>
<dbReference type="Proteomes" id="UP000249739">
    <property type="component" value="Unassembled WGS sequence"/>
</dbReference>
<evidence type="ECO:0000256" key="15">
    <source>
        <dbReference type="HAMAP-Rule" id="MF_00605"/>
    </source>
</evidence>
<dbReference type="Gene3D" id="3.40.1280.10">
    <property type="match status" value="1"/>
</dbReference>
<evidence type="ECO:0000256" key="10">
    <source>
        <dbReference type="ARBA" id="ARBA00022691"/>
    </source>
</evidence>
<accession>A0A2W5FQA5</accession>
<dbReference type="PANTHER" id="PTHR46417:SF1">
    <property type="entry name" value="TRNA (GUANINE-N(1)-)-METHYLTRANSFERASE"/>
    <property type="match status" value="1"/>
</dbReference>
<evidence type="ECO:0000256" key="17">
    <source>
        <dbReference type="RuleBase" id="RU003464"/>
    </source>
</evidence>
<evidence type="ECO:0000256" key="3">
    <source>
        <dbReference type="ARBA" id="ARBA00007630"/>
    </source>
</evidence>
<reference evidence="20 21" key="1">
    <citation type="submission" date="2017-08" db="EMBL/GenBank/DDBJ databases">
        <title>Infants hospitalized years apart are colonized by the same room-sourced microbial strains.</title>
        <authorList>
            <person name="Brooks B."/>
            <person name="Olm M.R."/>
            <person name="Firek B.A."/>
            <person name="Baker R."/>
            <person name="Thomas B.C."/>
            <person name="Morowitz M.J."/>
            <person name="Banfield J.F."/>
        </authorList>
    </citation>
    <scope>NUCLEOTIDE SEQUENCE [LARGE SCALE GENOMIC DNA]</scope>
    <source>
        <strain evidence="20">S2_006_000_R2_64</strain>
    </source>
</reference>
<evidence type="ECO:0000313" key="21">
    <source>
        <dbReference type="Proteomes" id="UP000249739"/>
    </source>
</evidence>
<dbReference type="Pfam" id="PF01746">
    <property type="entry name" value="tRNA_m1G_MT"/>
    <property type="match status" value="1"/>
</dbReference>
<dbReference type="InterPro" id="IPR016009">
    <property type="entry name" value="tRNA_MeTrfase_TRMD/TRM10"/>
</dbReference>
<evidence type="ECO:0000256" key="6">
    <source>
        <dbReference type="ARBA" id="ARBA00014679"/>
    </source>
</evidence>
<dbReference type="NCBIfam" id="TIGR00088">
    <property type="entry name" value="trmD"/>
    <property type="match status" value="1"/>
</dbReference>
<dbReference type="PANTHER" id="PTHR46417">
    <property type="entry name" value="TRNA (GUANINE-N(1)-)-METHYLTRANSFERASE"/>
    <property type="match status" value="1"/>
</dbReference>
<organism evidence="20 21">
    <name type="scientific">Micavibrio aeruginosavorus</name>
    <dbReference type="NCBI Taxonomy" id="349221"/>
    <lineage>
        <taxon>Bacteria</taxon>
        <taxon>Pseudomonadati</taxon>
        <taxon>Bdellovibrionota</taxon>
        <taxon>Bdellovibrionia</taxon>
        <taxon>Bdellovibrionales</taxon>
        <taxon>Pseudobdellovibrionaceae</taxon>
        <taxon>Micavibrio</taxon>
    </lineage>
</organism>
<keyword evidence="11 15" id="KW-0819">tRNA processing</keyword>
<dbReference type="NCBIfam" id="NF000648">
    <property type="entry name" value="PRK00026.1"/>
    <property type="match status" value="1"/>
</dbReference>
<evidence type="ECO:0000256" key="7">
    <source>
        <dbReference type="ARBA" id="ARBA00022490"/>
    </source>
</evidence>
<dbReference type="HAMAP" id="MF_00605">
    <property type="entry name" value="TrmD"/>
    <property type="match status" value="1"/>
</dbReference>
<evidence type="ECO:0000256" key="8">
    <source>
        <dbReference type="ARBA" id="ARBA00022603"/>
    </source>
</evidence>
<dbReference type="EC" id="2.1.1.228" evidence="5 15"/>
<evidence type="ECO:0000259" key="19">
    <source>
        <dbReference type="Pfam" id="PF01746"/>
    </source>
</evidence>
<keyword evidence="10 15" id="KW-0949">S-adenosyl-L-methionine</keyword>
<dbReference type="GO" id="GO:0002939">
    <property type="term" value="P:tRNA N1-guanine methylation"/>
    <property type="evidence" value="ECO:0007669"/>
    <property type="project" value="TreeGrafter"/>
</dbReference>
<dbReference type="FunFam" id="3.40.1280.10:FF:000001">
    <property type="entry name" value="tRNA (guanine-N(1)-)-methyltransferase"/>
    <property type="match status" value="1"/>
</dbReference>
<comment type="similarity">
    <text evidence="3 15 17">Belongs to the RNA methyltransferase TrmD family.</text>
</comment>